<sequence>MNSIFELLDTLDPSEKTKLLKLSAIKNSKQSKKFKLLKDYILFPYREDSDYCTRLYSIQSSAAFVQLKKRVKEDIYEMIPCLGANQKISQEAQKRIACTQLLMQSQYLLSRGLEKAGSKTLEKSLKTAVESDLPDLILCVFDTAKSFGLEGVIQNQDLPQLELIVKSHLQILVNRHVGQDTSKSDQNPNLGLVLNHLNLEQKQWEYLSLIREALANKDLEKAETLRKKSVALFEKSKSTEEINQEYILVQQRILIHTGKFKEVILRYKSLDNTRCLGFENRLEHIQYQWLALYYLGRLEEAQSLLKKSLSKLNPELNSKWKYWEACLHFRMNSFKSALKLIHDCQPHLKYAPNFYLGSKMLELMILFDQNDSDWLDYKIENLRKLISRWAGKINPRIEGGFKLFSKIQKKNLDETSELIITNQEMTNLVQARGRYFWDPTDFELVRFDSWIEKRLE</sequence>
<protein>
    <recommendedName>
        <fullName evidence="3">Tetratricopeptide repeat protein</fullName>
    </recommendedName>
</protein>
<proteinExistence type="predicted"/>
<dbReference type="RefSeq" id="WP_338224705.1">
    <property type="nucleotide sequence ID" value="NZ_BTPD01000008.1"/>
</dbReference>
<dbReference type="Proteomes" id="UP001338309">
    <property type="component" value="Unassembled WGS sequence"/>
</dbReference>
<gene>
    <name evidence="1" type="ORF">Aconfl_26370</name>
</gene>
<organism evidence="1 2">
    <name type="scientific">Algoriphagus confluentis</name>
    <dbReference type="NCBI Taxonomy" id="1697556"/>
    <lineage>
        <taxon>Bacteria</taxon>
        <taxon>Pseudomonadati</taxon>
        <taxon>Bacteroidota</taxon>
        <taxon>Cytophagia</taxon>
        <taxon>Cytophagales</taxon>
        <taxon>Cyclobacteriaceae</taxon>
        <taxon>Algoriphagus</taxon>
    </lineage>
</organism>
<evidence type="ECO:0000313" key="2">
    <source>
        <dbReference type="Proteomes" id="UP001338309"/>
    </source>
</evidence>
<keyword evidence="2" id="KW-1185">Reference proteome</keyword>
<comment type="caution">
    <text evidence="1">The sequence shown here is derived from an EMBL/GenBank/DDBJ whole genome shotgun (WGS) entry which is preliminary data.</text>
</comment>
<accession>A0ABQ6PPV1</accession>
<dbReference type="EMBL" id="BTPD01000008">
    <property type="protein sequence ID" value="GMQ29994.1"/>
    <property type="molecule type" value="Genomic_DNA"/>
</dbReference>
<evidence type="ECO:0000313" key="1">
    <source>
        <dbReference type="EMBL" id="GMQ29994.1"/>
    </source>
</evidence>
<dbReference type="InterPro" id="IPR011990">
    <property type="entry name" value="TPR-like_helical_dom_sf"/>
</dbReference>
<name>A0ABQ6PPV1_9BACT</name>
<reference evidence="1 2" key="1">
    <citation type="submission" date="2023-08" db="EMBL/GenBank/DDBJ databases">
        <title>Draft genome sequence of Algoriphagus confluentis.</title>
        <authorList>
            <person name="Takatani N."/>
            <person name="Hosokawa M."/>
            <person name="Sawabe T."/>
        </authorList>
    </citation>
    <scope>NUCLEOTIDE SEQUENCE [LARGE SCALE GENOMIC DNA]</scope>
    <source>
        <strain evidence="1 2">NBRC 111222</strain>
    </source>
</reference>
<dbReference type="Gene3D" id="1.25.40.10">
    <property type="entry name" value="Tetratricopeptide repeat domain"/>
    <property type="match status" value="1"/>
</dbReference>
<evidence type="ECO:0008006" key="3">
    <source>
        <dbReference type="Google" id="ProtNLM"/>
    </source>
</evidence>